<evidence type="ECO:0000256" key="1">
    <source>
        <dbReference type="ARBA" id="ARBA00004479"/>
    </source>
</evidence>
<evidence type="ECO:0000256" key="4">
    <source>
        <dbReference type="ARBA" id="ARBA00022614"/>
    </source>
</evidence>
<name>A0A8S3UU82_MYTED</name>
<dbReference type="GO" id="GO:0038023">
    <property type="term" value="F:signaling receptor activity"/>
    <property type="evidence" value="ECO:0007669"/>
    <property type="project" value="TreeGrafter"/>
</dbReference>
<dbReference type="AlphaFoldDB" id="A0A8S3UU82"/>
<keyword evidence="6" id="KW-0732">Signal</keyword>
<gene>
    <name evidence="14" type="ORF">MEDL_59502</name>
</gene>
<evidence type="ECO:0000256" key="10">
    <source>
        <dbReference type="ARBA" id="ARBA00023136"/>
    </source>
</evidence>
<feature type="domain" description="TIR" evidence="13">
    <location>
        <begin position="21"/>
        <end position="162"/>
    </location>
</feature>
<comment type="similarity">
    <text evidence="2">Belongs to the Toll-like receptor family.</text>
</comment>
<dbReference type="InterPro" id="IPR035897">
    <property type="entry name" value="Toll_tir_struct_dom_sf"/>
</dbReference>
<evidence type="ECO:0000256" key="9">
    <source>
        <dbReference type="ARBA" id="ARBA00022989"/>
    </source>
</evidence>
<dbReference type="PANTHER" id="PTHR24365">
    <property type="entry name" value="TOLL-LIKE RECEPTOR"/>
    <property type="match status" value="1"/>
</dbReference>
<evidence type="ECO:0000256" key="2">
    <source>
        <dbReference type="ARBA" id="ARBA00009634"/>
    </source>
</evidence>
<keyword evidence="7" id="KW-0677">Repeat</keyword>
<sequence length="173" mass="20621">MFYTAKSKYNKYKAVADVLEYTYDAFISYSEDDRSFVLTDCIEKLEKEENLSLCINHRDFVPGDDITDNIINAIKKSRKTICIISKSFFDSYYCMFEFNMARMEGIHSRNKKNVIFLVLYKHVRSKDIPLVFYELIQNQSYIEYPDDAQDTSIFWAKSMKPFAYKFYLFEQNS</sequence>
<evidence type="ECO:0000259" key="13">
    <source>
        <dbReference type="PROSITE" id="PS50104"/>
    </source>
</evidence>
<accession>A0A8S3UU82</accession>
<dbReference type="Gene3D" id="3.40.50.10140">
    <property type="entry name" value="Toll/interleukin-1 receptor homology (TIR) domain"/>
    <property type="match status" value="1"/>
</dbReference>
<reference evidence="14" key="1">
    <citation type="submission" date="2021-03" db="EMBL/GenBank/DDBJ databases">
        <authorList>
            <person name="Bekaert M."/>
        </authorList>
    </citation>
    <scope>NUCLEOTIDE SEQUENCE</scope>
</reference>
<dbReference type="GO" id="GO:0005886">
    <property type="term" value="C:plasma membrane"/>
    <property type="evidence" value="ECO:0007669"/>
    <property type="project" value="TreeGrafter"/>
</dbReference>
<protein>
    <submittedName>
        <fullName evidence="14">Toll-like receptor 4</fullName>
    </submittedName>
</protein>
<dbReference type="PROSITE" id="PS50104">
    <property type="entry name" value="TIR"/>
    <property type="match status" value="1"/>
</dbReference>
<dbReference type="PANTHER" id="PTHR24365:SF541">
    <property type="entry name" value="PROTEIN TOLL-RELATED"/>
    <property type="match status" value="1"/>
</dbReference>
<comment type="subcellular location">
    <subcellularLocation>
        <location evidence="1">Membrane</location>
        <topology evidence="1">Single-pass type I membrane protein</topology>
    </subcellularLocation>
</comment>
<evidence type="ECO:0000256" key="3">
    <source>
        <dbReference type="ARBA" id="ARBA00022588"/>
    </source>
</evidence>
<dbReference type="GO" id="GO:0007165">
    <property type="term" value="P:signal transduction"/>
    <property type="evidence" value="ECO:0007669"/>
    <property type="project" value="InterPro"/>
</dbReference>
<evidence type="ECO:0000256" key="6">
    <source>
        <dbReference type="ARBA" id="ARBA00022729"/>
    </source>
</evidence>
<evidence type="ECO:0000256" key="12">
    <source>
        <dbReference type="ARBA" id="ARBA00023180"/>
    </source>
</evidence>
<evidence type="ECO:0000256" key="8">
    <source>
        <dbReference type="ARBA" id="ARBA00022859"/>
    </source>
</evidence>
<dbReference type="InterPro" id="IPR000157">
    <property type="entry name" value="TIR_dom"/>
</dbReference>
<evidence type="ECO:0000256" key="7">
    <source>
        <dbReference type="ARBA" id="ARBA00022737"/>
    </source>
</evidence>
<dbReference type="OrthoDB" id="6071240at2759"/>
<dbReference type="Proteomes" id="UP000683360">
    <property type="component" value="Unassembled WGS sequence"/>
</dbReference>
<proteinExistence type="inferred from homology"/>
<keyword evidence="3" id="KW-0399">Innate immunity</keyword>
<dbReference type="SUPFAM" id="SSF52200">
    <property type="entry name" value="Toll/Interleukin receptor TIR domain"/>
    <property type="match status" value="1"/>
</dbReference>
<dbReference type="PRINTS" id="PR01537">
    <property type="entry name" value="INTRLKN1R1F"/>
</dbReference>
<keyword evidence="4" id="KW-0433">Leucine-rich repeat</keyword>
<keyword evidence="5" id="KW-0812">Transmembrane</keyword>
<evidence type="ECO:0000256" key="11">
    <source>
        <dbReference type="ARBA" id="ARBA00023170"/>
    </source>
</evidence>
<dbReference type="Pfam" id="PF13676">
    <property type="entry name" value="TIR_2"/>
    <property type="match status" value="1"/>
</dbReference>
<keyword evidence="12" id="KW-0325">Glycoprotein</keyword>
<keyword evidence="15" id="KW-1185">Reference proteome</keyword>
<keyword evidence="10" id="KW-0472">Membrane</keyword>
<keyword evidence="8" id="KW-0391">Immunity</keyword>
<comment type="caution">
    <text evidence="14">The sequence shown here is derived from an EMBL/GenBank/DDBJ whole genome shotgun (WGS) entry which is preliminary data.</text>
</comment>
<organism evidence="14 15">
    <name type="scientific">Mytilus edulis</name>
    <name type="common">Blue mussel</name>
    <dbReference type="NCBI Taxonomy" id="6550"/>
    <lineage>
        <taxon>Eukaryota</taxon>
        <taxon>Metazoa</taxon>
        <taxon>Spiralia</taxon>
        <taxon>Lophotrochozoa</taxon>
        <taxon>Mollusca</taxon>
        <taxon>Bivalvia</taxon>
        <taxon>Autobranchia</taxon>
        <taxon>Pteriomorphia</taxon>
        <taxon>Mytilida</taxon>
        <taxon>Mytiloidea</taxon>
        <taxon>Mytilidae</taxon>
        <taxon>Mytilinae</taxon>
        <taxon>Mytilus</taxon>
    </lineage>
</organism>
<dbReference type="EMBL" id="CAJPWZ010002912">
    <property type="protein sequence ID" value="CAG2247623.1"/>
    <property type="molecule type" value="Genomic_DNA"/>
</dbReference>
<dbReference type="FunFam" id="3.40.50.10140:FF:000001">
    <property type="entry name" value="Toll-like receptor 2"/>
    <property type="match status" value="1"/>
</dbReference>
<dbReference type="SMART" id="SM00255">
    <property type="entry name" value="TIR"/>
    <property type="match status" value="1"/>
</dbReference>
<evidence type="ECO:0000313" key="15">
    <source>
        <dbReference type="Proteomes" id="UP000683360"/>
    </source>
</evidence>
<evidence type="ECO:0000313" key="14">
    <source>
        <dbReference type="EMBL" id="CAG2247623.1"/>
    </source>
</evidence>
<evidence type="ECO:0000256" key="5">
    <source>
        <dbReference type="ARBA" id="ARBA00022692"/>
    </source>
</evidence>
<dbReference type="GO" id="GO:0045087">
    <property type="term" value="P:innate immune response"/>
    <property type="evidence" value="ECO:0007669"/>
    <property type="project" value="UniProtKB-KW"/>
</dbReference>
<keyword evidence="11 14" id="KW-0675">Receptor</keyword>
<keyword evidence="9" id="KW-1133">Transmembrane helix</keyword>